<organism evidence="4 5">
    <name type="scientific">Alcanivorax jadensis T9</name>
    <dbReference type="NCBI Taxonomy" id="1177181"/>
    <lineage>
        <taxon>Bacteria</taxon>
        <taxon>Pseudomonadati</taxon>
        <taxon>Pseudomonadota</taxon>
        <taxon>Gammaproteobacteria</taxon>
        <taxon>Oceanospirillales</taxon>
        <taxon>Alcanivoracaceae</taxon>
        <taxon>Alcanivorax</taxon>
    </lineage>
</organism>
<evidence type="ECO:0000256" key="2">
    <source>
        <dbReference type="SAM" id="Phobius"/>
    </source>
</evidence>
<dbReference type="RefSeq" id="WP_232221951.1">
    <property type="nucleotide sequence ID" value="NZ_ARXU01000001.1"/>
</dbReference>
<feature type="region of interest" description="Disordered" evidence="1">
    <location>
        <begin position="237"/>
        <end position="256"/>
    </location>
</feature>
<keyword evidence="2" id="KW-0472">Membrane</keyword>
<keyword evidence="2" id="KW-0812">Transmembrane</keyword>
<keyword evidence="2" id="KW-1133">Transmembrane helix</keyword>
<feature type="transmembrane region" description="Helical" evidence="2">
    <location>
        <begin position="145"/>
        <end position="168"/>
    </location>
</feature>
<dbReference type="Pfam" id="PF13386">
    <property type="entry name" value="DsbD_2"/>
    <property type="match status" value="1"/>
</dbReference>
<dbReference type="Proteomes" id="UP000029443">
    <property type="component" value="Unassembled WGS sequence"/>
</dbReference>
<feature type="transmembrane region" description="Helical" evidence="2">
    <location>
        <begin position="53"/>
        <end position="77"/>
    </location>
</feature>
<evidence type="ECO:0000313" key="4">
    <source>
        <dbReference type="EMBL" id="KGD62926.1"/>
    </source>
</evidence>
<reference evidence="4 5" key="1">
    <citation type="submission" date="2012-09" db="EMBL/GenBank/DDBJ databases">
        <title>Genome Sequence of alkane-degrading Bacterium Alcanivorax jadensis T9.</title>
        <authorList>
            <person name="Lai Q."/>
            <person name="Shao Z."/>
        </authorList>
    </citation>
    <scope>NUCLEOTIDE SEQUENCE [LARGE SCALE GENOMIC DNA]</scope>
    <source>
        <strain evidence="4 5">T9</strain>
    </source>
</reference>
<accession>A0ABR4WH36</accession>
<name>A0ABR4WH36_9GAMM</name>
<feature type="domain" description="Urease accessory protein UreH-like transmembrane" evidence="3">
    <location>
        <begin position="16"/>
        <end position="221"/>
    </location>
</feature>
<keyword evidence="5" id="KW-1185">Reference proteome</keyword>
<dbReference type="EMBL" id="ARXU01000001">
    <property type="protein sequence ID" value="KGD62926.1"/>
    <property type="molecule type" value="Genomic_DNA"/>
</dbReference>
<dbReference type="PANTHER" id="PTHR42208:SF1">
    <property type="entry name" value="HEAVY METAL TRANSPORTER"/>
    <property type="match status" value="1"/>
</dbReference>
<dbReference type="PANTHER" id="PTHR42208">
    <property type="entry name" value="HEAVY METAL TRANSPORTER-RELATED"/>
    <property type="match status" value="1"/>
</dbReference>
<feature type="transmembrane region" description="Helical" evidence="2">
    <location>
        <begin position="175"/>
        <end position="196"/>
    </location>
</feature>
<gene>
    <name evidence="4" type="ORF">T9A_00246</name>
</gene>
<feature type="transmembrane region" description="Helical" evidence="2">
    <location>
        <begin position="208"/>
        <end position="226"/>
    </location>
</feature>
<feature type="transmembrane region" description="Helical" evidence="2">
    <location>
        <begin position="89"/>
        <end position="109"/>
    </location>
</feature>
<evidence type="ECO:0000259" key="3">
    <source>
        <dbReference type="Pfam" id="PF13386"/>
    </source>
</evidence>
<evidence type="ECO:0000313" key="5">
    <source>
        <dbReference type="Proteomes" id="UP000029443"/>
    </source>
</evidence>
<sequence>MMPESPESLLTLLASALLLASAGSVHCIGMCGGISSALTFSIPESRRQGKSLWGWQLLFGIGRVSTYMVLGSLAGMLGKALLDWLPGPSMAIGLALSGVLMLLLSGYLLGQGVWLKKLEGIGAGLWRRLQPLTRRLLPVDRPLKALALGGLWGLLPCGLIYTALALAVTAGSAPAGALVMLVFGIVTIIPVAITGVIASRLQHFRNGIWPKVAASLTFLLALAFFWQAWSMSQMPHHVHPGPADSGKHSHHHQPET</sequence>
<evidence type="ECO:0000256" key="1">
    <source>
        <dbReference type="SAM" id="MobiDB-lite"/>
    </source>
</evidence>
<proteinExistence type="predicted"/>
<protein>
    <recommendedName>
        <fullName evidence="3">Urease accessory protein UreH-like transmembrane domain-containing protein</fullName>
    </recommendedName>
</protein>
<comment type="caution">
    <text evidence="4">The sequence shown here is derived from an EMBL/GenBank/DDBJ whole genome shotgun (WGS) entry which is preliminary data.</text>
</comment>
<dbReference type="InterPro" id="IPR039447">
    <property type="entry name" value="UreH-like_TM_dom"/>
</dbReference>